<dbReference type="EMBL" id="CAJJDP010000108">
    <property type="protein sequence ID" value="CAD8195192.1"/>
    <property type="molecule type" value="Genomic_DNA"/>
</dbReference>
<evidence type="ECO:0000256" key="1">
    <source>
        <dbReference type="RuleBase" id="RU003844"/>
    </source>
</evidence>
<dbReference type="Proteomes" id="UP000683925">
    <property type="component" value="Unassembled WGS sequence"/>
</dbReference>
<gene>
    <name evidence="2" type="ORF">POCTA_138.1.T1080156</name>
</gene>
<dbReference type="AlphaFoldDB" id="A0A8S1X0U1"/>
<dbReference type="OrthoDB" id="14833at2759"/>
<dbReference type="InterPro" id="IPR000648">
    <property type="entry name" value="Oxysterol-bd"/>
</dbReference>
<dbReference type="GO" id="GO:0032934">
    <property type="term" value="F:sterol binding"/>
    <property type="evidence" value="ECO:0007669"/>
    <property type="project" value="TreeGrafter"/>
</dbReference>
<reference evidence="2" key="1">
    <citation type="submission" date="2021-01" db="EMBL/GenBank/DDBJ databases">
        <authorList>
            <consortium name="Genoscope - CEA"/>
            <person name="William W."/>
        </authorList>
    </citation>
    <scope>NUCLEOTIDE SEQUENCE</scope>
</reference>
<dbReference type="GO" id="GO:0016020">
    <property type="term" value="C:membrane"/>
    <property type="evidence" value="ECO:0007669"/>
    <property type="project" value="TreeGrafter"/>
</dbReference>
<evidence type="ECO:0008006" key="4">
    <source>
        <dbReference type="Google" id="ProtNLM"/>
    </source>
</evidence>
<evidence type="ECO:0000313" key="3">
    <source>
        <dbReference type="Proteomes" id="UP000683925"/>
    </source>
</evidence>
<organism evidence="2 3">
    <name type="scientific">Paramecium octaurelia</name>
    <dbReference type="NCBI Taxonomy" id="43137"/>
    <lineage>
        <taxon>Eukaryota</taxon>
        <taxon>Sar</taxon>
        <taxon>Alveolata</taxon>
        <taxon>Ciliophora</taxon>
        <taxon>Intramacronucleata</taxon>
        <taxon>Oligohymenophorea</taxon>
        <taxon>Peniculida</taxon>
        <taxon>Parameciidae</taxon>
        <taxon>Paramecium</taxon>
    </lineage>
</organism>
<dbReference type="PROSITE" id="PS01013">
    <property type="entry name" value="OSBP"/>
    <property type="match status" value="1"/>
</dbReference>
<dbReference type="GO" id="GO:0005829">
    <property type="term" value="C:cytosol"/>
    <property type="evidence" value="ECO:0007669"/>
    <property type="project" value="TreeGrafter"/>
</dbReference>
<keyword evidence="3" id="KW-1185">Reference proteome</keyword>
<dbReference type="FunFam" id="2.40.160.120:FF:000015">
    <property type="entry name" value="Oxysterol binding protein, putative"/>
    <property type="match status" value="1"/>
</dbReference>
<dbReference type="Pfam" id="PF01237">
    <property type="entry name" value="Oxysterol_BP"/>
    <property type="match status" value="1"/>
</dbReference>
<protein>
    <recommendedName>
        <fullName evidence="4">PH domain-containing protein</fullName>
    </recommendedName>
</protein>
<comment type="caution">
    <text evidence="2">The sequence shown here is derived from an EMBL/GenBank/DDBJ whole genome shotgun (WGS) entry which is preliminary data.</text>
</comment>
<name>A0A8S1X0U1_PAROT</name>
<evidence type="ECO:0000313" key="2">
    <source>
        <dbReference type="EMBL" id="CAD8195192.1"/>
    </source>
</evidence>
<dbReference type="InterPro" id="IPR018494">
    <property type="entry name" value="Oxysterol-bd_CS"/>
</dbReference>
<accession>A0A8S1X0U1</accession>
<dbReference type="PANTHER" id="PTHR10972:SF148">
    <property type="entry name" value="OXYSTEROL-BINDING PROTEIN 9"/>
    <property type="match status" value="1"/>
</dbReference>
<dbReference type="OMA" id="HWNICAV"/>
<proteinExistence type="inferred from homology"/>
<sequence length="1042" mass="123721">MNQEESIACLYKRFQKFQQVHPQEISENVIEKVESLYQDLAFDKDLSKLKVSRETKEKIFRQTILIYMSQPKKTGSIDIKMKDESTWKTRKLTIDIDLCELIIVSDKEIILNLRFFEIQNPISDNKRFKFLLQHRSLSQNFWFADDDKNYVNQWFNDIKQCVYQGRRGRRYETMTVEPLAKDINLDLLKQMDRERPSINQNLFYSQDLIQQKHYSINEFDNQQAYYQGESKNETQIDKERIIFLQQPLGESAIFNQNLPIHNDTPIELPELTLIFKDLKYKLSYDYLMDESDFNLYLFEDSIRIMQNKNDCYNFRIFLPITDATTNSLILALYDTKTQTKWNKQIKNIEQLETLGSTTIKIKETREPFGYFYKPRTFNYVRQFYCNYNEIYVIDKSDDKGNNNIHWNICAVFISQHTPKLFIVDTKTINGGYMTQYQDLQLTIQYLKEYVHLIQYVMELKLQKQAPQFILDLINIYESRPVKSKNIQQLDIPEYVQTTTTNNYMHKSQPQIEQEKDSELTRQDSISYLQIKQKYQSKFQNYSDSKQTSSQQISDEVLQLIRKQNQESIIKQNTTIEQKQILNLNVPVHDQIIDDHQNQSQKAGTIEDNKQAEDIEEKKQINVDNQSEDEIEIDEAFMHEDIRPEWEKSQLIQNQDEFYKELLDFVLRYQMWNSQLHPYTVTIKDDAQHERINEINGQHFFYRDEWQFDTKKGYLKFINTKKLEAQKKVFKYILSKMGSNLLKGKSILSVSLPVYVFEKRTNLQRFGDSFAYAPHFLENVPNDPVQQMGAVIAFSLSFTIVYLNLEKPFNPILGETCQLWIKGCPVYLEQISHHPPIAAFIMYGRGYKIYGNLESTASIGANTVTGGNEGRVVIEFSDAKIEYSYCKGYVTGITYGDRYFYTEGQQLYVDHKNQIMSELYFNPQKKGKTQCDYFEGKIYKVNQTILQKYKKDGKFKMSNQQAQVLAEVEGNWQQEEVMKFNGKTVFNLMKDFPFKCKPERFPLASDSQYREDLIGWQLDDFDLSMKYKEVLEERQRKDRKLRK</sequence>
<comment type="similarity">
    <text evidence="1">Belongs to the OSBP family.</text>
</comment>
<dbReference type="PANTHER" id="PTHR10972">
    <property type="entry name" value="OXYSTEROL-BINDING PROTEIN-RELATED"/>
    <property type="match status" value="1"/>
</dbReference>